<dbReference type="Proteomes" id="UP000555728">
    <property type="component" value="Unassembled WGS sequence"/>
</dbReference>
<dbReference type="RefSeq" id="WP_184432262.1">
    <property type="nucleotide sequence ID" value="NZ_JACIGI010000005.1"/>
</dbReference>
<dbReference type="AlphaFoldDB" id="A0A7W6WK05"/>
<dbReference type="GO" id="GO:0000502">
    <property type="term" value="C:proteasome complex"/>
    <property type="evidence" value="ECO:0007669"/>
    <property type="project" value="UniProtKB-KW"/>
</dbReference>
<dbReference type="InterPro" id="IPR037518">
    <property type="entry name" value="MPN"/>
</dbReference>
<dbReference type="InterPro" id="IPR028090">
    <property type="entry name" value="JAB_dom_prok"/>
</dbReference>
<evidence type="ECO:0000256" key="2">
    <source>
        <dbReference type="ARBA" id="ARBA00022723"/>
    </source>
</evidence>
<dbReference type="EMBL" id="JACIGI010000005">
    <property type="protein sequence ID" value="MBB4285254.1"/>
    <property type="molecule type" value="Genomic_DNA"/>
</dbReference>
<feature type="domain" description="MPN" evidence="6">
    <location>
        <begin position="9"/>
        <end position="149"/>
    </location>
</feature>
<evidence type="ECO:0000256" key="5">
    <source>
        <dbReference type="ARBA" id="ARBA00023049"/>
    </source>
</evidence>
<evidence type="ECO:0000256" key="4">
    <source>
        <dbReference type="ARBA" id="ARBA00022833"/>
    </source>
</evidence>
<dbReference type="Pfam" id="PF14464">
    <property type="entry name" value="Prok-JAB"/>
    <property type="match status" value="1"/>
</dbReference>
<dbReference type="Gene3D" id="3.40.140.10">
    <property type="entry name" value="Cytidine Deaminase, domain 2"/>
    <property type="match status" value="1"/>
</dbReference>
<dbReference type="SUPFAM" id="SSF102712">
    <property type="entry name" value="JAB1/MPN domain"/>
    <property type="match status" value="1"/>
</dbReference>
<evidence type="ECO:0000256" key="1">
    <source>
        <dbReference type="ARBA" id="ARBA00022670"/>
    </source>
</evidence>
<evidence type="ECO:0000256" key="3">
    <source>
        <dbReference type="ARBA" id="ARBA00022801"/>
    </source>
</evidence>
<reference evidence="7 8" key="1">
    <citation type="submission" date="2020-08" db="EMBL/GenBank/DDBJ databases">
        <title>Genome sequencing of Purple Non-Sulfur Bacteria from various extreme environments.</title>
        <authorList>
            <person name="Mayer M."/>
        </authorList>
    </citation>
    <scope>NUCLEOTIDE SEQUENCE [LARGE SCALE GENOMIC DNA]</scope>
    <source>
        <strain evidence="7 8">JA135</strain>
    </source>
</reference>
<keyword evidence="2" id="KW-0479">Metal-binding</keyword>
<dbReference type="PANTHER" id="PTHR34858:SF1">
    <property type="entry name" value="CYSO-CYSTEINE PEPTIDASE"/>
    <property type="match status" value="1"/>
</dbReference>
<protein>
    <submittedName>
        <fullName evidence="7">Proteasome lid subunit RPN8/RPN11</fullName>
    </submittedName>
</protein>
<comment type="caution">
    <text evidence="7">The sequence shown here is derived from an EMBL/GenBank/DDBJ whole genome shotgun (WGS) entry which is preliminary data.</text>
</comment>
<dbReference type="GO" id="GO:0006508">
    <property type="term" value="P:proteolysis"/>
    <property type="evidence" value="ECO:0007669"/>
    <property type="project" value="UniProtKB-KW"/>
</dbReference>
<evidence type="ECO:0000313" key="7">
    <source>
        <dbReference type="EMBL" id="MBB4285254.1"/>
    </source>
</evidence>
<dbReference type="CDD" id="cd08070">
    <property type="entry name" value="MPN_like"/>
    <property type="match status" value="1"/>
</dbReference>
<keyword evidence="4" id="KW-0862">Zinc</keyword>
<dbReference type="GO" id="GO:0008235">
    <property type="term" value="F:metalloexopeptidase activity"/>
    <property type="evidence" value="ECO:0007669"/>
    <property type="project" value="TreeGrafter"/>
</dbReference>
<keyword evidence="5" id="KW-0482">Metalloprotease</keyword>
<keyword evidence="7" id="KW-0647">Proteasome</keyword>
<accession>A0A7W6WK05</accession>
<keyword evidence="8" id="KW-1185">Reference proteome</keyword>
<keyword evidence="3" id="KW-0378">Hydrolase</keyword>
<gene>
    <name evidence="7" type="ORF">GGD88_000971</name>
</gene>
<proteinExistence type="predicted"/>
<dbReference type="InterPro" id="IPR051929">
    <property type="entry name" value="VirAsm_ModProt"/>
</dbReference>
<organism evidence="7 8">
    <name type="scientific">Roseospira goensis</name>
    <dbReference type="NCBI Taxonomy" id="391922"/>
    <lineage>
        <taxon>Bacteria</taxon>
        <taxon>Pseudomonadati</taxon>
        <taxon>Pseudomonadota</taxon>
        <taxon>Alphaproteobacteria</taxon>
        <taxon>Rhodospirillales</taxon>
        <taxon>Rhodospirillaceae</taxon>
        <taxon>Roseospira</taxon>
    </lineage>
</organism>
<name>A0A7W6WK05_9PROT</name>
<dbReference type="PANTHER" id="PTHR34858">
    <property type="entry name" value="CYSO-CYSTEINE PEPTIDASE"/>
    <property type="match status" value="1"/>
</dbReference>
<keyword evidence="1" id="KW-0645">Protease</keyword>
<evidence type="ECO:0000259" key="6">
    <source>
        <dbReference type="PROSITE" id="PS50249"/>
    </source>
</evidence>
<dbReference type="GO" id="GO:0008270">
    <property type="term" value="F:zinc ion binding"/>
    <property type="evidence" value="ECO:0007669"/>
    <property type="project" value="TreeGrafter"/>
</dbReference>
<dbReference type="PROSITE" id="PS50249">
    <property type="entry name" value="MPN"/>
    <property type="match status" value="1"/>
</dbReference>
<sequence length="149" mass="15507">MTAAGPRALVLPAPARAAILDHVRAGWPREACGLLSGRDGPDGTVLVAAAHAAANVEASGRPDRFEVDPAARFALMRALRGGPTRLIGHFHSHPGHPPVPSETDRRATHEPDLVWLIVGLSGPDDPAPALAAWTVAPTAPTGFRPLPLT</sequence>
<evidence type="ECO:0000313" key="8">
    <source>
        <dbReference type="Proteomes" id="UP000555728"/>
    </source>
</evidence>